<reference evidence="2 3" key="1">
    <citation type="submission" date="2016-11" db="EMBL/GenBank/DDBJ databases">
        <authorList>
            <person name="Manzoor S."/>
        </authorList>
    </citation>
    <scope>NUCLEOTIDE SEQUENCE [LARGE SCALE GENOMIC DNA]</scope>
    <source>
        <strain evidence="2">Clostridium ultunense strain Esp</strain>
    </source>
</reference>
<evidence type="ECO:0008006" key="4">
    <source>
        <dbReference type="Google" id="ProtNLM"/>
    </source>
</evidence>
<evidence type="ECO:0000313" key="2">
    <source>
        <dbReference type="EMBL" id="SHD77154.1"/>
    </source>
</evidence>
<gene>
    <name evidence="2" type="ORF">CUESP1_1791</name>
</gene>
<evidence type="ECO:0000313" key="3">
    <source>
        <dbReference type="Proteomes" id="UP000245423"/>
    </source>
</evidence>
<keyword evidence="3" id="KW-1185">Reference proteome</keyword>
<name>M1ZDK3_9FIRM</name>
<keyword evidence="1" id="KW-1133">Transmembrane helix</keyword>
<feature type="transmembrane region" description="Helical" evidence="1">
    <location>
        <begin position="47"/>
        <end position="69"/>
    </location>
</feature>
<dbReference type="EMBL" id="LT669839">
    <property type="protein sequence ID" value="SHD77154.1"/>
    <property type="molecule type" value="Genomic_DNA"/>
</dbReference>
<dbReference type="HOGENOM" id="CLU_096497_0_0_9"/>
<evidence type="ECO:0000256" key="1">
    <source>
        <dbReference type="SAM" id="Phobius"/>
    </source>
</evidence>
<feature type="transmembrane region" description="Helical" evidence="1">
    <location>
        <begin position="138"/>
        <end position="159"/>
    </location>
</feature>
<keyword evidence="1" id="KW-0472">Membrane</keyword>
<proteinExistence type="predicted"/>
<dbReference type="OrthoDB" id="2111373at2"/>
<dbReference type="RefSeq" id="WP_005586098.1">
    <property type="nucleotide sequence ID" value="NZ_LT669839.1"/>
</dbReference>
<keyword evidence="1" id="KW-0812">Transmembrane</keyword>
<feature type="transmembrane region" description="Helical" evidence="1">
    <location>
        <begin position="15"/>
        <end position="35"/>
    </location>
</feature>
<dbReference type="AlphaFoldDB" id="M1ZDK3"/>
<accession>M1ZDK3</accession>
<dbReference type="Proteomes" id="UP000245423">
    <property type="component" value="Chromosome 1"/>
</dbReference>
<organism evidence="2 3">
    <name type="scientific">[Clostridium] ultunense Esp</name>
    <dbReference type="NCBI Taxonomy" id="1288971"/>
    <lineage>
        <taxon>Bacteria</taxon>
        <taxon>Bacillati</taxon>
        <taxon>Bacillota</taxon>
        <taxon>Tissierellia</taxon>
        <taxon>Tissierellales</taxon>
        <taxon>Tepidimicrobiaceae</taxon>
        <taxon>Schnuerera</taxon>
    </lineage>
</organism>
<protein>
    <recommendedName>
        <fullName evidence="4">Mg2+ and Co2+ transporter CorB</fullName>
    </recommendedName>
</protein>
<sequence>MGKKDDINFSDKYNLKWIVMVTLWTFIMAMIFSIVTEGLVKNLDIFLAFIILIIIILIGIFFDIIGIAVTTAEEKPFHAMAANKVEEARYAIKLVRNAGQVSNFCNDVIGDISGIVSGAVGTTIIYKLMDIYDIKNGILLSIIVTSLVASLTVGGKAFGKSIAILYSEKIILKTAVVFNFINNKLGIDLLPEKKKNNKNNRQNNRLD</sequence>